<reference evidence="2" key="1">
    <citation type="submission" date="2022-02" db="EMBL/GenBank/DDBJ databases">
        <title>Atlantic sturgeon de novo genome assembly.</title>
        <authorList>
            <person name="Stock M."/>
            <person name="Klopp C."/>
            <person name="Guiguen Y."/>
            <person name="Cabau C."/>
            <person name="Parinello H."/>
            <person name="Santidrian Yebra-Pimentel E."/>
            <person name="Kuhl H."/>
            <person name="Dirks R.P."/>
            <person name="Guessner J."/>
            <person name="Wuertz S."/>
            <person name="Du K."/>
            <person name="Schartl M."/>
        </authorList>
    </citation>
    <scope>NUCLEOTIDE SEQUENCE</scope>
    <source>
        <strain evidence="2">STURGEONOMICS-FGT-2020</strain>
        <tissue evidence="2">Whole blood</tissue>
    </source>
</reference>
<accession>A0AAD8CFV1</accession>
<evidence type="ECO:0000256" key="1">
    <source>
        <dbReference type="ARBA" id="ARBA00005486"/>
    </source>
</evidence>
<organism evidence="2 3">
    <name type="scientific">Acipenser oxyrinchus oxyrinchus</name>
    <dbReference type="NCBI Taxonomy" id="40147"/>
    <lineage>
        <taxon>Eukaryota</taxon>
        <taxon>Metazoa</taxon>
        <taxon>Chordata</taxon>
        <taxon>Craniata</taxon>
        <taxon>Vertebrata</taxon>
        <taxon>Euteleostomi</taxon>
        <taxon>Actinopterygii</taxon>
        <taxon>Chondrostei</taxon>
        <taxon>Acipenseriformes</taxon>
        <taxon>Acipenseridae</taxon>
        <taxon>Acipenser</taxon>
    </lineage>
</organism>
<dbReference type="PANTHER" id="PTHR11199">
    <property type="entry name" value="STROMAL ANTIGEN"/>
    <property type="match status" value="1"/>
</dbReference>
<dbReference type="InterPro" id="IPR039662">
    <property type="entry name" value="Cohesin_Scc3/SA"/>
</dbReference>
<dbReference type="AlphaFoldDB" id="A0AAD8CFV1"/>
<dbReference type="Proteomes" id="UP001230051">
    <property type="component" value="Unassembled WGS sequence"/>
</dbReference>
<evidence type="ECO:0000313" key="3">
    <source>
        <dbReference type="Proteomes" id="UP001230051"/>
    </source>
</evidence>
<proteinExistence type="inferred from homology"/>
<dbReference type="PANTHER" id="PTHR11199:SF10">
    <property type="entry name" value="COHESIN SUBUNIT SA"/>
    <property type="match status" value="1"/>
</dbReference>
<dbReference type="GO" id="GO:0005634">
    <property type="term" value="C:nucleus"/>
    <property type="evidence" value="ECO:0007669"/>
    <property type="project" value="TreeGrafter"/>
</dbReference>
<dbReference type="GO" id="GO:0003682">
    <property type="term" value="F:chromatin binding"/>
    <property type="evidence" value="ECO:0007669"/>
    <property type="project" value="TreeGrafter"/>
</dbReference>
<evidence type="ECO:0000313" key="2">
    <source>
        <dbReference type="EMBL" id="KAK1126521.1"/>
    </source>
</evidence>
<dbReference type="GO" id="GO:0000785">
    <property type="term" value="C:chromatin"/>
    <property type="evidence" value="ECO:0007669"/>
    <property type="project" value="TreeGrafter"/>
</dbReference>
<keyword evidence="3" id="KW-1185">Reference proteome</keyword>
<dbReference type="EMBL" id="JAGXEW010001561">
    <property type="protein sequence ID" value="KAK1126521.1"/>
    <property type="molecule type" value="Genomic_DNA"/>
</dbReference>
<name>A0AAD8CFV1_ACIOX</name>
<protein>
    <submittedName>
        <fullName evidence="2">Cohesin subunit SA-3 isoform X1</fullName>
    </submittedName>
</protein>
<comment type="similarity">
    <text evidence="1">Belongs to the SCC3 family.</text>
</comment>
<comment type="caution">
    <text evidence="2">The sequence shown here is derived from an EMBL/GenBank/DDBJ whole genome shotgun (WGS) entry which is preliminary data.</text>
</comment>
<gene>
    <name evidence="2" type="primary">stag2</name>
    <name evidence="2" type="ORF">AOXY_G38625</name>
</gene>
<dbReference type="GO" id="GO:0007062">
    <property type="term" value="P:sister chromatid cohesion"/>
    <property type="evidence" value="ECO:0007669"/>
    <property type="project" value="TreeGrafter"/>
</dbReference>
<dbReference type="GO" id="GO:0008278">
    <property type="term" value="C:cohesin complex"/>
    <property type="evidence" value="ECO:0007669"/>
    <property type="project" value="TreeGrafter"/>
</dbReference>
<sequence>MEGLSPALPASPAPWFPGRFCKLLVYNVLELDAAADVFKHFLKFYNDYGDIIKETLSRARQIDKMQCAKTLCLSLQQLFSELVQETGLVYLRSSPLFSRIRDLARRLALTFGVDLIRIREPLVNLHK</sequence>